<sequence>MLRNPFRPTELRERAGFVWLWVQGWPVQAIAQHTGTSVTTIYKWIRRWQREGNVETKCKSGRTRVSYRRVQDTLRFGLRLTQSKSCSSHDINMLSHHNDVSHSPSGISVGSYFPSRLNHLMDSKTFIYHIPQPKGEIRNHDVTIMQNS</sequence>
<organism evidence="2 3">
    <name type="scientific">Petrolisthes manimaculis</name>
    <dbReference type="NCBI Taxonomy" id="1843537"/>
    <lineage>
        <taxon>Eukaryota</taxon>
        <taxon>Metazoa</taxon>
        <taxon>Ecdysozoa</taxon>
        <taxon>Arthropoda</taxon>
        <taxon>Crustacea</taxon>
        <taxon>Multicrustacea</taxon>
        <taxon>Malacostraca</taxon>
        <taxon>Eumalacostraca</taxon>
        <taxon>Eucarida</taxon>
        <taxon>Decapoda</taxon>
        <taxon>Pleocyemata</taxon>
        <taxon>Anomura</taxon>
        <taxon>Galatheoidea</taxon>
        <taxon>Porcellanidae</taxon>
        <taxon>Petrolisthes</taxon>
    </lineage>
</organism>
<dbReference type="InterPro" id="IPR036388">
    <property type="entry name" value="WH-like_DNA-bd_sf"/>
</dbReference>
<dbReference type="EMBL" id="JAWZYT010000298">
    <property type="protein sequence ID" value="KAK4325107.1"/>
    <property type="molecule type" value="Genomic_DNA"/>
</dbReference>
<protein>
    <submittedName>
        <fullName evidence="2">Uncharacterized protein</fullName>
    </submittedName>
</protein>
<accession>A0AAE1QH53</accession>
<comment type="caution">
    <text evidence="2">The sequence shown here is derived from an EMBL/GenBank/DDBJ whole genome shotgun (WGS) entry which is preliminary data.</text>
</comment>
<evidence type="ECO:0000313" key="3">
    <source>
        <dbReference type="Proteomes" id="UP001292094"/>
    </source>
</evidence>
<dbReference type="SUPFAM" id="SSF46689">
    <property type="entry name" value="Homeodomain-like"/>
    <property type="match status" value="1"/>
</dbReference>
<dbReference type="Pfam" id="PF13384">
    <property type="entry name" value="HTH_23"/>
    <property type="match status" value="1"/>
</dbReference>
<name>A0AAE1QH53_9EUCA</name>
<dbReference type="AlphaFoldDB" id="A0AAE1QH53"/>
<evidence type="ECO:0000313" key="2">
    <source>
        <dbReference type="EMBL" id="KAK4325107.1"/>
    </source>
</evidence>
<dbReference type="Gene3D" id="1.10.10.10">
    <property type="entry name" value="Winged helix-like DNA-binding domain superfamily/Winged helix DNA-binding domain"/>
    <property type="match status" value="1"/>
</dbReference>
<proteinExistence type="predicted"/>
<evidence type="ECO:0000256" key="1">
    <source>
        <dbReference type="ARBA" id="ARBA00004123"/>
    </source>
</evidence>
<gene>
    <name evidence="2" type="ORF">Pmani_004262</name>
</gene>
<dbReference type="Proteomes" id="UP001292094">
    <property type="component" value="Unassembled WGS sequence"/>
</dbReference>
<keyword evidence="3" id="KW-1185">Reference proteome</keyword>
<dbReference type="InterPro" id="IPR009057">
    <property type="entry name" value="Homeodomain-like_sf"/>
</dbReference>
<dbReference type="GO" id="GO:0005634">
    <property type="term" value="C:nucleus"/>
    <property type="evidence" value="ECO:0007669"/>
    <property type="project" value="UniProtKB-SubCell"/>
</dbReference>
<comment type="subcellular location">
    <subcellularLocation>
        <location evidence="1">Nucleus</location>
    </subcellularLocation>
</comment>
<reference evidence="2" key="1">
    <citation type="submission" date="2023-11" db="EMBL/GenBank/DDBJ databases">
        <title>Genome assemblies of two species of porcelain crab, Petrolisthes cinctipes and Petrolisthes manimaculis (Anomura: Porcellanidae).</title>
        <authorList>
            <person name="Angst P."/>
        </authorList>
    </citation>
    <scope>NUCLEOTIDE SEQUENCE</scope>
    <source>
        <strain evidence="2">PB745_02</strain>
        <tissue evidence="2">Gill</tissue>
    </source>
</reference>